<feature type="region of interest" description="Disordered" evidence="1">
    <location>
        <begin position="621"/>
        <end position="649"/>
    </location>
</feature>
<comment type="caution">
    <text evidence="2">The sequence shown here is derived from an EMBL/GenBank/DDBJ whole genome shotgun (WGS) entry which is preliminary data.</text>
</comment>
<sequence>MAQPPIFTLPGVSLKREADSSRAETLQLTCPDDSEMIALICKFLASNGGAASRQLQAKHFGHSIRVVRNFPRTFWKALRTVANQGENADEYKLKHDWIASLPSPEELPMINRQHLFSILLPQGASRRGNTCSKHSLQTPAPLEVDLDSTSAPKLRPRITRSEFLEAISTILQDSPDSQWYNRLKALLADPRSLAKTNPDEVPVINSNSFYTTFVVGQVVRQSDLYRSNAMANAVDRWLPFNELCNSIHPLLSRERWLDVSDQHWHLLQPVLRLASMFLTTPSCWSWYEHVAAGVIKRDHNGRAYIDPPAEQLTKEQRQHAVRSILSNLAETTYLSVGDDGYSVDTTAGFKTNAYCIAEIDLDNPDASHIVLSPEKFKTLHALGRSSFSQRGYLFIVFGLAVTVLHEIANLFYCASHRFASRTLEEPSFQRDGPLSRVREMGNSWEQVSFGYSFSPLWDTNGPLTLLETSLADMSAAYPGHVDVGSTDVDDFCQSFTPQAWPLKWFRRRTWDRIARDGLGFMKEEATSYTVRAKKDYPILGWCMAYNTTPHDEYVHAIAWPYAGEYTKYSQDGVHFTISQLSLEDEQGFTIQEKEFALAWAATYGKLDMKALLADREVCTKHAKRQREDDTGPPDENRAKKHKMKEPENPFTSNYALLENHNVGAFHRASMWALGRLNVEAFAAEFAEHCEEDARTKAFVRDFDNMSVEELILDVTTATRADGAQKPPFPTCEVMLNADEKRLRERGHLKGAFRVS</sequence>
<reference evidence="2" key="1">
    <citation type="journal article" date="2020" name="Mol. Plant Microbe Interact.">
        <title>Genome Sequence of the Biocontrol Agent Coniothyrium minitans strain Conio (IMI 134523).</title>
        <authorList>
            <person name="Patel D."/>
            <person name="Shittu T.A."/>
            <person name="Baroncelli R."/>
            <person name="Muthumeenakshi S."/>
            <person name="Osborne T.H."/>
            <person name="Janganan T.K."/>
            <person name="Sreenivasaprasad S."/>
        </authorList>
    </citation>
    <scope>NUCLEOTIDE SEQUENCE</scope>
    <source>
        <strain evidence="2">Conio</strain>
    </source>
</reference>
<dbReference type="OrthoDB" id="10254945at2759"/>
<proteinExistence type="predicted"/>
<organism evidence="2 3">
    <name type="scientific">Paraphaeosphaeria minitans</name>
    <dbReference type="NCBI Taxonomy" id="565426"/>
    <lineage>
        <taxon>Eukaryota</taxon>
        <taxon>Fungi</taxon>
        <taxon>Dikarya</taxon>
        <taxon>Ascomycota</taxon>
        <taxon>Pezizomycotina</taxon>
        <taxon>Dothideomycetes</taxon>
        <taxon>Pleosporomycetidae</taxon>
        <taxon>Pleosporales</taxon>
        <taxon>Massarineae</taxon>
        <taxon>Didymosphaeriaceae</taxon>
        <taxon>Paraphaeosphaeria</taxon>
    </lineage>
</organism>
<name>A0A9P6GM90_9PLEO</name>
<evidence type="ECO:0000313" key="2">
    <source>
        <dbReference type="EMBL" id="KAF9737580.1"/>
    </source>
</evidence>
<gene>
    <name evidence="2" type="ORF">PMIN01_05359</name>
</gene>
<keyword evidence="3" id="KW-1185">Reference proteome</keyword>
<protein>
    <submittedName>
        <fullName evidence="2">Uncharacterized protein</fullName>
    </submittedName>
</protein>
<feature type="compositionally biased region" description="Basic and acidic residues" evidence="1">
    <location>
        <begin position="621"/>
        <end position="637"/>
    </location>
</feature>
<evidence type="ECO:0000256" key="1">
    <source>
        <dbReference type="SAM" id="MobiDB-lite"/>
    </source>
</evidence>
<accession>A0A9P6GM90</accession>
<dbReference type="EMBL" id="WJXW01000004">
    <property type="protein sequence ID" value="KAF9737580.1"/>
    <property type="molecule type" value="Genomic_DNA"/>
</dbReference>
<evidence type="ECO:0000313" key="3">
    <source>
        <dbReference type="Proteomes" id="UP000756921"/>
    </source>
</evidence>
<dbReference type="Proteomes" id="UP000756921">
    <property type="component" value="Unassembled WGS sequence"/>
</dbReference>
<dbReference type="AlphaFoldDB" id="A0A9P6GM90"/>